<dbReference type="InterPro" id="IPR037923">
    <property type="entry name" value="HTH-like"/>
</dbReference>
<reference evidence="5" key="1">
    <citation type="submission" date="2022-01" db="EMBL/GenBank/DDBJ databases">
        <title>VMRC isolate genome collection.</title>
        <authorList>
            <person name="France M."/>
            <person name="Rutt L."/>
            <person name="Humphrys M."/>
            <person name="Ravel J."/>
        </authorList>
    </citation>
    <scope>NUCLEOTIDE SEQUENCE</scope>
    <source>
        <strain evidence="5">C0048A1</strain>
    </source>
</reference>
<evidence type="ECO:0000256" key="1">
    <source>
        <dbReference type="ARBA" id="ARBA00023015"/>
    </source>
</evidence>
<dbReference type="InterPro" id="IPR018062">
    <property type="entry name" value="HTH_AraC-typ_CS"/>
</dbReference>
<dbReference type="RefSeq" id="WP_003717798.1">
    <property type="nucleotide sequence ID" value="NZ_CAJFIS010000010.1"/>
</dbReference>
<dbReference type="Pfam" id="PF12833">
    <property type="entry name" value="HTH_18"/>
    <property type="match status" value="1"/>
</dbReference>
<keyword evidence="2" id="KW-0238">DNA-binding</keyword>
<evidence type="ECO:0000259" key="4">
    <source>
        <dbReference type="PROSITE" id="PS01124"/>
    </source>
</evidence>
<evidence type="ECO:0000313" key="5">
    <source>
        <dbReference type="EMBL" id="MCZ3667336.1"/>
    </source>
</evidence>
<dbReference type="PANTHER" id="PTHR43280">
    <property type="entry name" value="ARAC-FAMILY TRANSCRIPTIONAL REGULATOR"/>
    <property type="match status" value="1"/>
</dbReference>
<dbReference type="GO" id="GO:0043565">
    <property type="term" value="F:sequence-specific DNA binding"/>
    <property type="evidence" value="ECO:0007669"/>
    <property type="project" value="InterPro"/>
</dbReference>
<sequence>MDDHYKSLTGKSFESNILFIGQYNCPPNYFFRGNNVRDNYVIHYIQDGKGTFSSANRPAVTLKKGDIFILPKGVPCFYQADGQDPWKYFWIGISGTKIKTMLAGSELSKKRYLRQVQGSHFYTTLRHLFSILKKSSSLANDILVEALTYQMFYYLVTEYPNKAPQTSTKAQQQLQLANYYLREHYQNFTCNIEDLCHHLNISRSYLYTLFKTQMNISPQKFLLRLRMEDAKQQLKNTNESIQTIAHRVGYKDEFTFSKAFKRYSGFSPSLYRLGPQPN</sequence>
<dbReference type="Gene3D" id="1.10.10.60">
    <property type="entry name" value="Homeodomain-like"/>
    <property type="match status" value="2"/>
</dbReference>
<organism evidence="5 6">
    <name type="scientific">Limosilactobacillus vaginalis</name>
    <dbReference type="NCBI Taxonomy" id="1633"/>
    <lineage>
        <taxon>Bacteria</taxon>
        <taxon>Bacillati</taxon>
        <taxon>Bacillota</taxon>
        <taxon>Bacilli</taxon>
        <taxon>Lactobacillales</taxon>
        <taxon>Lactobacillaceae</taxon>
        <taxon>Limosilactobacillus</taxon>
    </lineage>
</organism>
<dbReference type="PRINTS" id="PR00032">
    <property type="entry name" value="HTHARAC"/>
</dbReference>
<dbReference type="AlphaFoldDB" id="A0AAW5WSY0"/>
<evidence type="ECO:0000313" key="6">
    <source>
        <dbReference type="Proteomes" id="UP001212401"/>
    </source>
</evidence>
<dbReference type="InterPro" id="IPR009057">
    <property type="entry name" value="Homeodomain-like_sf"/>
</dbReference>
<dbReference type="EMBL" id="JAKHPH010000005">
    <property type="protein sequence ID" value="MCZ3667336.1"/>
    <property type="molecule type" value="Genomic_DNA"/>
</dbReference>
<keyword evidence="1" id="KW-0805">Transcription regulation</keyword>
<dbReference type="CDD" id="cd06986">
    <property type="entry name" value="cupin_MmsR-like_N"/>
    <property type="match status" value="1"/>
</dbReference>
<name>A0AAW5WSY0_9LACO</name>
<protein>
    <submittedName>
        <fullName evidence="5">AraC family ligand binding domain-containing protein</fullName>
    </submittedName>
</protein>
<dbReference type="SMART" id="SM00342">
    <property type="entry name" value="HTH_ARAC"/>
    <property type="match status" value="1"/>
</dbReference>
<gene>
    <name evidence="5" type="ORF">L2724_03425</name>
</gene>
<dbReference type="InterPro" id="IPR020449">
    <property type="entry name" value="Tscrpt_reg_AraC-type_HTH"/>
</dbReference>
<dbReference type="InterPro" id="IPR018060">
    <property type="entry name" value="HTH_AraC"/>
</dbReference>
<feature type="domain" description="HTH araC/xylS-type" evidence="4">
    <location>
        <begin position="175"/>
        <end position="274"/>
    </location>
</feature>
<keyword evidence="3" id="KW-0804">Transcription</keyword>
<dbReference type="Proteomes" id="UP001212401">
    <property type="component" value="Unassembled WGS sequence"/>
</dbReference>
<comment type="caution">
    <text evidence="5">The sequence shown here is derived from an EMBL/GenBank/DDBJ whole genome shotgun (WGS) entry which is preliminary data.</text>
</comment>
<dbReference type="PROSITE" id="PS01124">
    <property type="entry name" value="HTH_ARAC_FAMILY_2"/>
    <property type="match status" value="1"/>
</dbReference>
<dbReference type="SUPFAM" id="SSF51215">
    <property type="entry name" value="Regulatory protein AraC"/>
    <property type="match status" value="1"/>
</dbReference>
<evidence type="ECO:0000256" key="3">
    <source>
        <dbReference type="ARBA" id="ARBA00023163"/>
    </source>
</evidence>
<dbReference type="InterPro" id="IPR003313">
    <property type="entry name" value="AraC-bd"/>
</dbReference>
<dbReference type="PROSITE" id="PS00041">
    <property type="entry name" value="HTH_ARAC_FAMILY_1"/>
    <property type="match status" value="1"/>
</dbReference>
<proteinExistence type="predicted"/>
<dbReference type="Pfam" id="PF02311">
    <property type="entry name" value="AraC_binding"/>
    <property type="match status" value="1"/>
</dbReference>
<dbReference type="SUPFAM" id="SSF46689">
    <property type="entry name" value="Homeodomain-like"/>
    <property type="match status" value="2"/>
</dbReference>
<accession>A0AAW5WSY0</accession>
<dbReference type="PANTHER" id="PTHR43280:SF30">
    <property type="entry name" value="MMSAB OPERON REGULATORY PROTEIN"/>
    <property type="match status" value="1"/>
</dbReference>
<evidence type="ECO:0000256" key="2">
    <source>
        <dbReference type="ARBA" id="ARBA00023125"/>
    </source>
</evidence>
<dbReference type="Gene3D" id="2.60.120.280">
    <property type="entry name" value="Regulatory protein AraC"/>
    <property type="match status" value="1"/>
</dbReference>
<dbReference type="GO" id="GO:0003700">
    <property type="term" value="F:DNA-binding transcription factor activity"/>
    <property type="evidence" value="ECO:0007669"/>
    <property type="project" value="InterPro"/>
</dbReference>